<evidence type="ECO:0000313" key="1">
    <source>
        <dbReference type="EMBL" id="OJT04444.1"/>
    </source>
</evidence>
<sequence length="58" mass="6405">MDQPKGREQVDVDERWEVAAILALRRVQGVRGGENEDADQVLASLAACARRVRGRSEA</sequence>
<proteinExistence type="predicted"/>
<dbReference type="Proteomes" id="UP000184267">
    <property type="component" value="Unassembled WGS sequence"/>
</dbReference>
<organism evidence="1 2">
    <name type="scientific">Trametes pubescens</name>
    <name type="common">White-rot fungus</name>
    <dbReference type="NCBI Taxonomy" id="154538"/>
    <lineage>
        <taxon>Eukaryota</taxon>
        <taxon>Fungi</taxon>
        <taxon>Dikarya</taxon>
        <taxon>Basidiomycota</taxon>
        <taxon>Agaricomycotina</taxon>
        <taxon>Agaricomycetes</taxon>
        <taxon>Polyporales</taxon>
        <taxon>Polyporaceae</taxon>
        <taxon>Trametes</taxon>
    </lineage>
</organism>
<accession>A0A1M2VA02</accession>
<name>A0A1M2VA02_TRAPU</name>
<gene>
    <name evidence="1" type="ORF">TRAPUB_4714</name>
</gene>
<dbReference type="EMBL" id="MNAD01001539">
    <property type="protein sequence ID" value="OJT04444.1"/>
    <property type="molecule type" value="Genomic_DNA"/>
</dbReference>
<dbReference type="AlphaFoldDB" id="A0A1M2VA02"/>
<keyword evidence="2" id="KW-1185">Reference proteome</keyword>
<reference evidence="1 2" key="1">
    <citation type="submission" date="2016-10" db="EMBL/GenBank/DDBJ databases">
        <title>Genome sequence of the basidiomycete white-rot fungus Trametes pubescens.</title>
        <authorList>
            <person name="Makela M.R."/>
            <person name="Granchi Z."/>
            <person name="Peng M."/>
            <person name="De Vries R.P."/>
            <person name="Grigoriev I."/>
            <person name="Riley R."/>
            <person name="Hilden K."/>
        </authorList>
    </citation>
    <scope>NUCLEOTIDE SEQUENCE [LARGE SCALE GENOMIC DNA]</scope>
    <source>
        <strain evidence="1 2">FBCC735</strain>
    </source>
</reference>
<protein>
    <submittedName>
        <fullName evidence="1">Uncharacterized protein</fullName>
    </submittedName>
</protein>
<comment type="caution">
    <text evidence="1">The sequence shown here is derived from an EMBL/GenBank/DDBJ whole genome shotgun (WGS) entry which is preliminary data.</text>
</comment>
<evidence type="ECO:0000313" key="2">
    <source>
        <dbReference type="Proteomes" id="UP000184267"/>
    </source>
</evidence>